<organism evidence="1 2">
    <name type="scientific">Brassica rapa subsp. trilocularis</name>
    <dbReference type="NCBI Taxonomy" id="1813537"/>
    <lineage>
        <taxon>Eukaryota</taxon>
        <taxon>Viridiplantae</taxon>
        <taxon>Streptophyta</taxon>
        <taxon>Embryophyta</taxon>
        <taxon>Tracheophyta</taxon>
        <taxon>Spermatophyta</taxon>
        <taxon>Magnoliopsida</taxon>
        <taxon>eudicotyledons</taxon>
        <taxon>Gunneridae</taxon>
        <taxon>Pentapetalae</taxon>
        <taxon>rosids</taxon>
        <taxon>malvids</taxon>
        <taxon>Brassicales</taxon>
        <taxon>Brassicaceae</taxon>
        <taxon>Brassiceae</taxon>
        <taxon>Brassica</taxon>
    </lineage>
</organism>
<reference evidence="1 2" key="1">
    <citation type="submission" date="2021-03" db="EMBL/GenBank/DDBJ databases">
        <authorList>
            <person name="King G.J."/>
            <person name="Bancroft I."/>
            <person name="Baten A."/>
            <person name="Bloomfield J."/>
            <person name="Borpatragohain P."/>
            <person name="He Z."/>
            <person name="Irish N."/>
            <person name="Irwin J."/>
            <person name="Liu K."/>
            <person name="Mauleon R.P."/>
            <person name="Moore J."/>
            <person name="Morris R."/>
            <person name="Ostergaard L."/>
            <person name="Wang B."/>
            <person name="Wells R."/>
        </authorList>
    </citation>
    <scope>NUCLEOTIDE SEQUENCE [LARGE SCALE GENOMIC DNA]</scope>
    <source>
        <strain evidence="1">R-o-18</strain>
        <tissue evidence="1">Leaf</tissue>
    </source>
</reference>
<dbReference type="EMBL" id="JADBGQ010000009">
    <property type="protein sequence ID" value="KAG5378047.1"/>
    <property type="molecule type" value="Genomic_DNA"/>
</dbReference>
<comment type="caution">
    <text evidence="1">The sequence shown here is derived from an EMBL/GenBank/DDBJ whole genome shotgun (WGS) entry which is preliminary data.</text>
</comment>
<keyword evidence="2" id="KW-1185">Reference proteome</keyword>
<gene>
    <name evidence="1" type="primary">A07p002770.1_BraROA</name>
    <name evidence="1" type="ORF">IGI04_025889</name>
</gene>
<name>A0ABQ7KUP1_BRACM</name>
<sequence length="67" mass="7700">MNLEATRQGSPSSTPQLQWQVYWERDEKAGGEGGTSMSELRCGKDNMTWICLRSSPLWRKIIGLWIQ</sequence>
<evidence type="ECO:0000313" key="2">
    <source>
        <dbReference type="Proteomes" id="UP000823674"/>
    </source>
</evidence>
<evidence type="ECO:0000313" key="1">
    <source>
        <dbReference type="EMBL" id="KAG5378047.1"/>
    </source>
</evidence>
<dbReference type="Proteomes" id="UP000823674">
    <property type="component" value="Chromosome A07"/>
</dbReference>
<accession>A0ABQ7KUP1</accession>
<protein>
    <submittedName>
        <fullName evidence="1">Uncharacterized protein</fullName>
    </submittedName>
</protein>
<proteinExistence type="predicted"/>